<organism evidence="3 4">
    <name type="scientific">Nocardioides bigeumensis</name>
    <dbReference type="NCBI Taxonomy" id="433657"/>
    <lineage>
        <taxon>Bacteria</taxon>
        <taxon>Bacillati</taxon>
        <taxon>Actinomycetota</taxon>
        <taxon>Actinomycetes</taxon>
        <taxon>Propionibacteriales</taxon>
        <taxon>Nocardioidaceae</taxon>
        <taxon>Nocardioides</taxon>
    </lineage>
</organism>
<protein>
    <submittedName>
        <fullName evidence="3">Response regulator</fullName>
    </submittedName>
</protein>
<name>A0ABN2XSX0_9ACTN</name>
<comment type="caution">
    <text evidence="3">The sequence shown here is derived from an EMBL/GenBank/DDBJ whole genome shotgun (WGS) entry which is preliminary data.</text>
</comment>
<dbReference type="PANTHER" id="PTHR43384">
    <property type="entry name" value="SEPTUM SITE-DETERMINING PROTEIN MIND HOMOLOG, CHLOROPLASTIC-RELATED"/>
    <property type="match status" value="1"/>
</dbReference>
<evidence type="ECO:0000313" key="3">
    <source>
        <dbReference type="EMBL" id="GAA2116979.1"/>
    </source>
</evidence>
<accession>A0ABN2XSX0</accession>
<dbReference type="Proteomes" id="UP001500575">
    <property type="component" value="Unassembled WGS sequence"/>
</dbReference>
<evidence type="ECO:0000259" key="2">
    <source>
        <dbReference type="Pfam" id="PF13614"/>
    </source>
</evidence>
<reference evidence="3 4" key="1">
    <citation type="journal article" date="2019" name="Int. J. Syst. Evol. Microbiol.">
        <title>The Global Catalogue of Microorganisms (GCM) 10K type strain sequencing project: providing services to taxonomists for standard genome sequencing and annotation.</title>
        <authorList>
            <consortium name="The Broad Institute Genomics Platform"/>
            <consortium name="The Broad Institute Genome Sequencing Center for Infectious Disease"/>
            <person name="Wu L."/>
            <person name="Ma J."/>
        </authorList>
    </citation>
    <scope>NUCLEOTIDE SEQUENCE [LARGE SCALE GENOMIC DNA]</scope>
    <source>
        <strain evidence="3 4">JCM 16021</strain>
    </source>
</reference>
<dbReference type="RefSeq" id="WP_344302291.1">
    <property type="nucleotide sequence ID" value="NZ_BAAAQQ010000002.1"/>
</dbReference>
<feature type="compositionally biased region" description="Basic and acidic residues" evidence="1">
    <location>
        <begin position="377"/>
        <end position="388"/>
    </location>
</feature>
<dbReference type="Pfam" id="PF13614">
    <property type="entry name" value="AAA_31"/>
    <property type="match status" value="1"/>
</dbReference>
<dbReference type="EMBL" id="BAAAQQ010000002">
    <property type="protein sequence ID" value="GAA2116979.1"/>
    <property type="molecule type" value="Genomic_DNA"/>
</dbReference>
<evidence type="ECO:0000313" key="4">
    <source>
        <dbReference type="Proteomes" id="UP001500575"/>
    </source>
</evidence>
<dbReference type="PANTHER" id="PTHR43384:SF13">
    <property type="entry name" value="SLR0110 PROTEIN"/>
    <property type="match status" value="1"/>
</dbReference>
<dbReference type="InterPro" id="IPR027417">
    <property type="entry name" value="P-loop_NTPase"/>
</dbReference>
<keyword evidence="4" id="KW-1185">Reference proteome</keyword>
<evidence type="ECO:0000256" key="1">
    <source>
        <dbReference type="SAM" id="MobiDB-lite"/>
    </source>
</evidence>
<gene>
    <name evidence="3" type="ORF">GCM10009843_07600</name>
</gene>
<dbReference type="SUPFAM" id="SSF52172">
    <property type="entry name" value="CheY-like"/>
    <property type="match status" value="1"/>
</dbReference>
<dbReference type="InterPro" id="IPR011006">
    <property type="entry name" value="CheY-like_superfamily"/>
</dbReference>
<dbReference type="SUPFAM" id="SSF52540">
    <property type="entry name" value="P-loop containing nucleoside triphosphate hydrolases"/>
    <property type="match status" value="1"/>
</dbReference>
<dbReference type="Gene3D" id="3.40.50.300">
    <property type="entry name" value="P-loop containing nucleotide triphosphate hydrolases"/>
    <property type="match status" value="1"/>
</dbReference>
<feature type="region of interest" description="Disordered" evidence="1">
    <location>
        <begin position="368"/>
        <end position="395"/>
    </location>
</feature>
<proteinExistence type="predicted"/>
<sequence>MPIVVDPDLTVVEKLRATLPPGGHSVDSTDALMSWLRNRSEEYVVVLGPGVPLGQALEVAEGLRIERPTTSTVLVREQVDTEILTKAMHAGMREVVVEGDTLALSSAIERAYQLYIALRGPTGASRHGKIVAVFSPKGGVGKTTVSVNLALALADKGARQVCLVDLDLAFGDVAITMQLFPSHSIEHAIGAENALDASIVDPLLTRHADSLMVLAAPSMPDARDRVTPALVSRMLRTLQQQFDFVVVDTAPNFDEQTLTALDEVDECIIVATLDVPTLKNVKVALETMDALSIALDRRHLLLNRADEAVGISASKVETILGMEIAASIASSLDIAASTNAGKPIVIANPEHQASEIFRQLAQGLIDEPDAPVGAVPTKDEGVEQDKNARRFRRRK</sequence>
<dbReference type="InterPro" id="IPR050625">
    <property type="entry name" value="ParA/MinD_ATPase"/>
</dbReference>
<feature type="domain" description="AAA" evidence="2">
    <location>
        <begin position="129"/>
        <end position="291"/>
    </location>
</feature>
<dbReference type="InterPro" id="IPR025669">
    <property type="entry name" value="AAA_dom"/>
</dbReference>